<evidence type="ECO:0000313" key="2">
    <source>
        <dbReference type="Proteomes" id="UP000092544"/>
    </source>
</evidence>
<accession>A0A1A8T8Y9</accession>
<keyword evidence="2" id="KW-1185">Reference proteome</keyword>
<evidence type="ECO:0008006" key="3">
    <source>
        <dbReference type="Google" id="ProtNLM"/>
    </source>
</evidence>
<sequence>MDQSARFLVLPKKVNYVMLKKLLKLILRYRTNDMMRLVFHTEDLKKHLVESLKASEQFSELFGDRYYDEKMKIMPQVFKRLIKDEVLSEFEVEDLKRIIEKRNTIAHEVQIFTRDLYVELKEYSKCNSFESEYDYFALKRLIEYKEKIRSQWKGAHVLSMRDFEFEFADKIYKNDNIKLLKRIKKLNIERSALIDRVNKELSGFDFKNYDDYPKNTENYKVNGSLSKRGVKTCRDLLLQGLSVHTVSILMDVNLDRVKYQNRKILKEK</sequence>
<reference evidence="1 2" key="1">
    <citation type="submission" date="2016-06" db="EMBL/GenBank/DDBJ databases">
        <authorList>
            <person name="Kjaerup R.B."/>
            <person name="Dalgaard T.S."/>
            <person name="Juul-Madsen H.R."/>
        </authorList>
    </citation>
    <scope>NUCLEOTIDE SEQUENCE [LARGE SCALE GENOMIC DNA]</scope>
    <source>
        <strain evidence="1 2">CECT 8886</strain>
    </source>
</reference>
<dbReference type="Proteomes" id="UP000092544">
    <property type="component" value="Unassembled WGS sequence"/>
</dbReference>
<organism evidence="1 2">
    <name type="scientific">Marinomonas spartinae</name>
    <dbReference type="NCBI Taxonomy" id="1792290"/>
    <lineage>
        <taxon>Bacteria</taxon>
        <taxon>Pseudomonadati</taxon>
        <taxon>Pseudomonadota</taxon>
        <taxon>Gammaproteobacteria</taxon>
        <taxon>Oceanospirillales</taxon>
        <taxon>Oceanospirillaceae</taxon>
        <taxon>Marinomonas</taxon>
    </lineage>
</organism>
<gene>
    <name evidence="1" type="ORF">MSP8886_01345</name>
</gene>
<dbReference type="AlphaFoldDB" id="A0A1A8T8Y9"/>
<proteinExistence type="predicted"/>
<evidence type="ECO:0000313" key="1">
    <source>
        <dbReference type="EMBL" id="SBS28876.1"/>
    </source>
</evidence>
<protein>
    <recommendedName>
        <fullName evidence="3">RiboL-PSP-HEPN domain-containing protein</fullName>
    </recommendedName>
</protein>
<dbReference type="STRING" id="1792290.MSP8886_01345"/>
<name>A0A1A8T8Y9_9GAMM</name>
<dbReference type="EMBL" id="FLOB01000002">
    <property type="protein sequence ID" value="SBS28876.1"/>
    <property type="molecule type" value="Genomic_DNA"/>
</dbReference>